<proteinExistence type="predicted"/>
<dbReference type="InterPro" id="IPR002942">
    <property type="entry name" value="S4_RNA-bd"/>
</dbReference>
<evidence type="ECO:0000256" key="2">
    <source>
        <dbReference type="SAM" id="MobiDB-lite"/>
    </source>
</evidence>
<evidence type="ECO:0000256" key="1">
    <source>
        <dbReference type="PROSITE-ProRule" id="PRU00182"/>
    </source>
</evidence>
<dbReference type="InterPro" id="IPR036986">
    <property type="entry name" value="S4_RNA-bd_sf"/>
</dbReference>
<dbReference type="GO" id="GO:0003723">
    <property type="term" value="F:RNA binding"/>
    <property type="evidence" value="ECO:0007669"/>
    <property type="project" value="UniProtKB-KW"/>
</dbReference>
<evidence type="ECO:0000313" key="5">
    <source>
        <dbReference type="Proteomes" id="UP000246132"/>
    </source>
</evidence>
<dbReference type="RefSeq" id="WP_109765623.1">
    <property type="nucleotide sequence ID" value="NZ_CP159474.1"/>
</dbReference>
<dbReference type="SMART" id="SM00363">
    <property type="entry name" value="S4"/>
    <property type="match status" value="1"/>
</dbReference>
<gene>
    <name evidence="4" type="ORF">DEM25_007280</name>
</gene>
<evidence type="ECO:0000259" key="3">
    <source>
        <dbReference type="SMART" id="SM00363"/>
    </source>
</evidence>
<feature type="compositionally biased region" description="Basic and acidic residues" evidence="2">
    <location>
        <begin position="131"/>
        <end position="143"/>
    </location>
</feature>
<dbReference type="Gene3D" id="3.10.290.10">
    <property type="entry name" value="RNA-binding S4 domain"/>
    <property type="match status" value="1"/>
</dbReference>
<dbReference type="SUPFAM" id="SSF55174">
    <property type="entry name" value="Alpha-L RNA-binding motif"/>
    <property type="match status" value="1"/>
</dbReference>
<dbReference type="Proteomes" id="UP000246132">
    <property type="component" value="Unassembled WGS sequence"/>
</dbReference>
<keyword evidence="5" id="KW-1185">Reference proteome</keyword>
<accession>A0A3A8ALN4</accession>
<name>A0A3A8ALN4_9HYPH</name>
<sequence length="143" mass="15686">MSERPPAEPRLPAAGPDRQRIDKWLFFARIVKSRSLAAKLVGAGGVRVNASKITQPSRAVAVGDVLTIATDRRVLVLKILDCGTRRGPAPEARLLYDDISPPPPERPLSPLDGAVPLRERGSGRPTKKERRAIDKLDRDGEPW</sequence>
<organism evidence="4 5">
    <name type="scientific">Oceaniradius stylonematis</name>
    <dbReference type="NCBI Taxonomy" id="2184161"/>
    <lineage>
        <taxon>Bacteria</taxon>
        <taxon>Pseudomonadati</taxon>
        <taxon>Pseudomonadota</taxon>
        <taxon>Alphaproteobacteria</taxon>
        <taxon>Hyphomicrobiales</taxon>
        <taxon>Ahrensiaceae</taxon>
        <taxon>Oceaniradius</taxon>
    </lineage>
</organism>
<feature type="domain" description="RNA-binding S4" evidence="3">
    <location>
        <begin position="19"/>
        <end position="80"/>
    </location>
</feature>
<evidence type="ECO:0000313" key="4">
    <source>
        <dbReference type="EMBL" id="RKF07574.1"/>
    </source>
</evidence>
<dbReference type="AlphaFoldDB" id="A0A3A8ALN4"/>
<dbReference type="EMBL" id="QFWV02000004">
    <property type="protein sequence ID" value="RKF07574.1"/>
    <property type="molecule type" value="Genomic_DNA"/>
</dbReference>
<dbReference type="OrthoDB" id="9797176at2"/>
<comment type="caution">
    <text evidence="4">The sequence shown here is derived from an EMBL/GenBank/DDBJ whole genome shotgun (WGS) entry which is preliminary data.</text>
</comment>
<dbReference type="CDD" id="cd00165">
    <property type="entry name" value="S4"/>
    <property type="match status" value="1"/>
</dbReference>
<feature type="region of interest" description="Disordered" evidence="2">
    <location>
        <begin position="93"/>
        <end position="143"/>
    </location>
</feature>
<dbReference type="PROSITE" id="PS50889">
    <property type="entry name" value="S4"/>
    <property type="match status" value="1"/>
</dbReference>
<dbReference type="Pfam" id="PF01479">
    <property type="entry name" value="S4"/>
    <property type="match status" value="1"/>
</dbReference>
<reference evidence="4 5" key="1">
    <citation type="journal article" date="2018" name="Int. J. Syst. Bacteriol.">
        <title>Oceaniradius stylonemae gen. nov., sp. nov., isolated from a red alga, Stylonema cornu-cervi.</title>
        <authorList>
            <person name="Jeong S."/>
        </authorList>
    </citation>
    <scope>NUCLEOTIDE SEQUENCE [LARGE SCALE GENOMIC DNA]</scope>
    <source>
        <strain evidence="4 5">StC1</strain>
    </source>
</reference>
<keyword evidence="1" id="KW-0694">RNA-binding</keyword>
<protein>
    <submittedName>
        <fullName evidence="4">RNA-binding S4 domain-containing protein</fullName>
    </submittedName>
</protein>